<feature type="domain" description="NADP-dependent oxidoreductase" evidence="1">
    <location>
        <begin position="84"/>
        <end position="338"/>
    </location>
</feature>
<dbReference type="PANTHER" id="PTHR43312">
    <property type="entry name" value="D-THREO-ALDOSE 1-DEHYDROGENASE"/>
    <property type="match status" value="1"/>
</dbReference>
<dbReference type="PANTHER" id="PTHR43312:SF1">
    <property type="entry name" value="NADP-DEPENDENT OXIDOREDUCTASE DOMAIN-CONTAINING PROTEIN"/>
    <property type="match status" value="1"/>
</dbReference>
<evidence type="ECO:0000313" key="2">
    <source>
        <dbReference type="EMBL" id="SUZ69942.1"/>
    </source>
</evidence>
<reference evidence="2" key="1">
    <citation type="submission" date="2018-05" db="EMBL/GenBank/DDBJ databases">
        <authorList>
            <person name="Lanie J.A."/>
            <person name="Ng W.-L."/>
            <person name="Kazmierczak K.M."/>
            <person name="Andrzejewski T.M."/>
            <person name="Davidsen T.M."/>
            <person name="Wayne K.J."/>
            <person name="Tettelin H."/>
            <person name="Glass J.I."/>
            <person name="Rusch D."/>
            <person name="Podicherti R."/>
            <person name="Tsui H.-C.T."/>
            <person name="Winkler M.E."/>
        </authorList>
    </citation>
    <scope>NUCLEOTIDE SEQUENCE</scope>
</reference>
<gene>
    <name evidence="2" type="ORF">METZ01_LOCUS22796</name>
</gene>
<dbReference type="EMBL" id="UINC01001076">
    <property type="protein sequence ID" value="SUZ69942.1"/>
    <property type="molecule type" value="Genomic_DNA"/>
</dbReference>
<proteinExistence type="predicted"/>
<dbReference type="CDD" id="cd19095">
    <property type="entry name" value="AKR_PA4992-like"/>
    <property type="match status" value="1"/>
</dbReference>
<feature type="non-terminal residue" evidence="2">
    <location>
        <position position="1"/>
    </location>
</feature>
<dbReference type="Pfam" id="PF00248">
    <property type="entry name" value="Aldo_ket_red"/>
    <property type="match status" value="1"/>
</dbReference>
<dbReference type="SUPFAM" id="SSF51430">
    <property type="entry name" value="NAD(P)-linked oxidoreductase"/>
    <property type="match status" value="1"/>
</dbReference>
<dbReference type="AlphaFoldDB" id="A0A381PSC5"/>
<evidence type="ECO:0000259" key="1">
    <source>
        <dbReference type="Pfam" id="PF00248"/>
    </source>
</evidence>
<sequence>VVGWDAPAYLHCDDPTNPKCEDFKMTRPVHKPSRRAAIKAGLAAGAGLAISNRLELFAEEVARQQELPLVTTVIPRTGERIPPVGLGTNRYSVNAPADIENLCNVLKTLTDRDGSVVDTARGYGRAEEVIGGCMTENGNRDEIFLVTKYTESNGRRRGSGGAPVDHMAQIELAFERLQTDMVDVMLVHEVGDAANLLPMLQELKATGRFRYVGVSTSSDRDYRDMAPFLSRGELDFLQVDYSIGNRSAEERMLPLALEQGTAVVCNLPFGGRRNSVLSEMGDAPLPGYAAEVDCTSWAQLYLKYLVSHPAVTAVIPGTTKVEHAIDNNGATRGRMPDAAMRARIESTYAEIAGV</sequence>
<dbReference type="InterPro" id="IPR036812">
    <property type="entry name" value="NAD(P)_OxRdtase_dom_sf"/>
</dbReference>
<dbReference type="InterPro" id="IPR023210">
    <property type="entry name" value="NADP_OxRdtase_dom"/>
</dbReference>
<name>A0A381PSC5_9ZZZZ</name>
<protein>
    <recommendedName>
        <fullName evidence="1">NADP-dependent oxidoreductase domain-containing protein</fullName>
    </recommendedName>
</protein>
<dbReference type="InterPro" id="IPR053135">
    <property type="entry name" value="AKR2_Oxidoreductase"/>
</dbReference>
<dbReference type="Gene3D" id="3.20.20.100">
    <property type="entry name" value="NADP-dependent oxidoreductase domain"/>
    <property type="match status" value="1"/>
</dbReference>
<organism evidence="2">
    <name type="scientific">marine metagenome</name>
    <dbReference type="NCBI Taxonomy" id="408172"/>
    <lineage>
        <taxon>unclassified sequences</taxon>
        <taxon>metagenomes</taxon>
        <taxon>ecological metagenomes</taxon>
    </lineage>
</organism>
<accession>A0A381PSC5</accession>